<dbReference type="PROSITE" id="PS00479">
    <property type="entry name" value="ZF_DAG_PE_1"/>
    <property type="match status" value="1"/>
</dbReference>
<dbReference type="SUPFAM" id="SSF57889">
    <property type="entry name" value="Cysteine-rich domain"/>
    <property type="match status" value="1"/>
</dbReference>
<dbReference type="Pfam" id="PF14513">
    <property type="entry name" value="DAG_kinase_N"/>
    <property type="match status" value="1"/>
</dbReference>
<dbReference type="InterPro" id="IPR002048">
    <property type="entry name" value="EF_hand_dom"/>
</dbReference>
<feature type="domain" description="Phorbol-ester/DAG-type" evidence="4">
    <location>
        <begin position="232"/>
        <end position="283"/>
    </location>
</feature>
<keyword evidence="1" id="KW-0479">Metal-binding</keyword>
<dbReference type="InterPro" id="IPR029477">
    <property type="entry name" value="DAG_kinase_typeI_N"/>
</dbReference>
<dbReference type="GO" id="GO:0004143">
    <property type="term" value="F:ATP-dependent diacylglycerol kinase activity"/>
    <property type="evidence" value="ECO:0007669"/>
    <property type="project" value="InterPro"/>
</dbReference>
<dbReference type="PROSITE" id="PS00018">
    <property type="entry name" value="EF_HAND_1"/>
    <property type="match status" value="1"/>
</dbReference>
<dbReference type="Proteomes" id="UP000887540">
    <property type="component" value="Unplaced"/>
</dbReference>
<dbReference type="InterPro" id="IPR002219">
    <property type="entry name" value="PKC_DAG/PE"/>
</dbReference>
<evidence type="ECO:0000313" key="5">
    <source>
        <dbReference type="Proteomes" id="UP000887540"/>
    </source>
</evidence>
<keyword evidence="5" id="KW-1185">Reference proteome</keyword>
<dbReference type="InterPro" id="IPR037607">
    <property type="entry name" value="DGK"/>
</dbReference>
<dbReference type="SUPFAM" id="SSF47473">
    <property type="entry name" value="EF-hand"/>
    <property type="match status" value="2"/>
</dbReference>
<dbReference type="Pfam" id="PF00130">
    <property type="entry name" value="C1_1"/>
    <property type="match status" value="1"/>
</dbReference>
<dbReference type="WBParaSite" id="ACRNAN_Path_853.g3297.t1">
    <property type="protein sequence ID" value="ACRNAN_Path_853.g3297.t1"/>
    <property type="gene ID" value="ACRNAN_Path_853.g3297"/>
</dbReference>
<dbReference type="SMART" id="SM00109">
    <property type="entry name" value="C1"/>
    <property type="match status" value="1"/>
</dbReference>
<name>A0A914CCY5_9BILA</name>
<dbReference type="CDD" id="cd00051">
    <property type="entry name" value="EFh"/>
    <property type="match status" value="1"/>
</dbReference>
<dbReference type="PANTHER" id="PTHR11255:SF48">
    <property type="entry name" value="DIACYLGLYCEROL KINASE 1"/>
    <property type="match status" value="1"/>
</dbReference>
<dbReference type="Gene3D" id="1.10.238.110">
    <property type="entry name" value="Diacylglycerol kinase alpha"/>
    <property type="match status" value="1"/>
</dbReference>
<evidence type="ECO:0000256" key="3">
    <source>
        <dbReference type="ARBA" id="ARBA00022837"/>
    </source>
</evidence>
<dbReference type="CDD" id="cd20799">
    <property type="entry name" value="C1_DGK_typeI_rpt1"/>
    <property type="match status" value="1"/>
</dbReference>
<dbReference type="PANTHER" id="PTHR11255">
    <property type="entry name" value="DIACYLGLYCEROL KINASE"/>
    <property type="match status" value="1"/>
</dbReference>
<dbReference type="GO" id="GO:0007165">
    <property type="term" value="P:signal transduction"/>
    <property type="evidence" value="ECO:0007669"/>
    <property type="project" value="InterPro"/>
</dbReference>
<keyword evidence="3" id="KW-0106">Calcium</keyword>
<evidence type="ECO:0000256" key="2">
    <source>
        <dbReference type="ARBA" id="ARBA00022833"/>
    </source>
</evidence>
<dbReference type="InterPro" id="IPR046349">
    <property type="entry name" value="C1-like_sf"/>
</dbReference>
<evidence type="ECO:0000313" key="6">
    <source>
        <dbReference type="WBParaSite" id="ACRNAN_Path_853.g3297.t1"/>
    </source>
</evidence>
<dbReference type="InterPro" id="IPR018247">
    <property type="entry name" value="EF_Hand_1_Ca_BS"/>
</dbReference>
<dbReference type="AlphaFoldDB" id="A0A914CCY5"/>
<dbReference type="PROSITE" id="PS50081">
    <property type="entry name" value="ZF_DAG_PE_2"/>
    <property type="match status" value="1"/>
</dbReference>
<proteinExistence type="predicted"/>
<dbReference type="InterPro" id="IPR011992">
    <property type="entry name" value="EF-hand-dom_pair"/>
</dbReference>
<evidence type="ECO:0000259" key="4">
    <source>
        <dbReference type="PROSITE" id="PS50081"/>
    </source>
</evidence>
<organism evidence="5 6">
    <name type="scientific">Acrobeloides nanus</name>
    <dbReference type="NCBI Taxonomy" id="290746"/>
    <lineage>
        <taxon>Eukaryota</taxon>
        <taxon>Metazoa</taxon>
        <taxon>Ecdysozoa</taxon>
        <taxon>Nematoda</taxon>
        <taxon>Chromadorea</taxon>
        <taxon>Rhabditida</taxon>
        <taxon>Tylenchina</taxon>
        <taxon>Cephalobomorpha</taxon>
        <taxon>Cephaloboidea</taxon>
        <taxon>Cephalobidae</taxon>
        <taxon>Acrobeloides</taxon>
    </lineage>
</organism>
<accession>A0A914CCY5</accession>
<reference evidence="6" key="1">
    <citation type="submission" date="2022-11" db="UniProtKB">
        <authorList>
            <consortium name="WormBaseParasite"/>
        </authorList>
    </citation>
    <scope>IDENTIFICATION</scope>
</reference>
<dbReference type="GO" id="GO:0005509">
    <property type="term" value="F:calcium ion binding"/>
    <property type="evidence" value="ECO:0007669"/>
    <property type="project" value="InterPro"/>
</dbReference>
<protein>
    <submittedName>
        <fullName evidence="6">Phorbol-ester/DAG-type domain-containing protein</fullName>
    </submittedName>
</protein>
<keyword evidence="2" id="KW-0862">Zinc</keyword>
<dbReference type="Gene3D" id="3.30.60.20">
    <property type="match status" value="1"/>
</dbReference>
<dbReference type="InterPro" id="IPR038199">
    <property type="entry name" value="DGK_typeI_N_sf"/>
</dbReference>
<evidence type="ECO:0000256" key="1">
    <source>
        <dbReference type="ARBA" id="ARBA00022723"/>
    </source>
</evidence>
<sequence length="471" mass="50666">MLLSPEQFARLTEYASYSNNKLLDMLVEFQENGMFYKYLADDLQTIDYDGFTHFINCYFGAELPTDLIQQLFLSFAQSTSALPKERRLSTFENAINSVKTVFQGDSTKETSNENVDPTTKRIPLKPLVCYLSLLEGAPPEDKLEFVFHVYDSDDNGFLDNKANIIEQMMNVARYKQWDTIELEPILRQIVVEIDYDNDGIVSLEEWKRGGLTTIPLLVLLGFDDTDTKEDGCHIWRLRHFSKPTYCHVCCNLLVGWGGKQGLACALCKYTVHERCVRSAQNSCIRTYNENPTKDNNVMLHHWIDCNMSGKCVKCKSTVSIFQGRHCRWCHNLVIIMKTILLLSVAFLYAIIEVESCIGLGGGGGGCGCGAPPPPPSCGCGGGPPPPPPCGGGGGGGGGGGPIVVCCGGGGGGPSGGGGGGCGGGGGGWGGGGGGGGCGGCGRKKRDDGIMRKILGRGFTRFNNNNAQQVSC</sequence>
<dbReference type="GO" id="GO:0005886">
    <property type="term" value="C:plasma membrane"/>
    <property type="evidence" value="ECO:0007669"/>
    <property type="project" value="TreeGrafter"/>
</dbReference>
<dbReference type="Gene3D" id="1.10.238.10">
    <property type="entry name" value="EF-hand"/>
    <property type="match status" value="1"/>
</dbReference>
<dbReference type="FunFam" id="3.30.60.20:FF:000089">
    <property type="entry name" value="Diacylglycerol kinase"/>
    <property type="match status" value="1"/>
</dbReference>